<keyword evidence="3" id="KW-1185">Reference proteome</keyword>
<accession>A0A410H392</accession>
<dbReference type="GO" id="GO:0004534">
    <property type="term" value="F:5'-3' RNA exonuclease activity"/>
    <property type="evidence" value="ECO:0007669"/>
    <property type="project" value="TreeGrafter"/>
</dbReference>
<dbReference type="InterPro" id="IPR016195">
    <property type="entry name" value="Pol/histidinol_Pase-like"/>
</dbReference>
<dbReference type="EMBL" id="CP035033">
    <property type="protein sequence ID" value="QAB15392.1"/>
    <property type="molecule type" value="Genomic_DNA"/>
</dbReference>
<reference evidence="2 3" key="1">
    <citation type="journal article" date="2018" name="Environ. Microbiol.">
        <title>Genomes of ubiquitous marine and hypersaline Hydrogenovibrio, Thiomicrorhabdus and Thiomicrospira spp. encode a diversity of mechanisms to sustain chemolithoautotrophy in heterogeneous environments.</title>
        <authorList>
            <person name="Scott K.M."/>
            <person name="Williams J."/>
            <person name="Porter C.M.B."/>
            <person name="Russel S."/>
            <person name="Harmer T.L."/>
            <person name="Paul J.H."/>
            <person name="Antonen K.M."/>
            <person name="Bridges M.K."/>
            <person name="Camper G.J."/>
            <person name="Campla C.K."/>
            <person name="Casella L.G."/>
            <person name="Chase E."/>
            <person name="Conrad J.W."/>
            <person name="Cruz M.C."/>
            <person name="Dunlap D.S."/>
            <person name="Duran L."/>
            <person name="Fahsbender E.M."/>
            <person name="Goldsmith D.B."/>
            <person name="Keeley R.F."/>
            <person name="Kondoff M.R."/>
            <person name="Kussy B.I."/>
            <person name="Lane M.K."/>
            <person name="Lawler S."/>
            <person name="Leigh B.A."/>
            <person name="Lewis C."/>
            <person name="Lostal L.M."/>
            <person name="Marking D."/>
            <person name="Mancera P.A."/>
            <person name="McClenthan E.C."/>
            <person name="McIntyre E.A."/>
            <person name="Mine J.A."/>
            <person name="Modi S."/>
            <person name="Moore B.D."/>
            <person name="Morgan W.A."/>
            <person name="Nelson K.M."/>
            <person name="Nguyen K.N."/>
            <person name="Ogburn N."/>
            <person name="Parrino D.G."/>
            <person name="Pedapudi A.D."/>
            <person name="Pelham R.P."/>
            <person name="Preece A.M."/>
            <person name="Rampersad E.A."/>
            <person name="Richardson J.C."/>
            <person name="Rodgers C.M."/>
            <person name="Schaffer B.L."/>
            <person name="Sheridan N.E."/>
            <person name="Solone M.R."/>
            <person name="Staley Z.R."/>
            <person name="Tabuchi M."/>
            <person name="Waide R.J."/>
            <person name="Wanjugi P.W."/>
            <person name="Young S."/>
            <person name="Clum A."/>
            <person name="Daum C."/>
            <person name="Huntemann M."/>
            <person name="Ivanova N."/>
            <person name="Kyrpides N."/>
            <person name="Mikhailova N."/>
            <person name="Palaniappan K."/>
            <person name="Pillay M."/>
            <person name="Reddy T.B.K."/>
            <person name="Shapiro N."/>
            <person name="Stamatis D."/>
            <person name="Varghese N."/>
            <person name="Woyke T."/>
            <person name="Boden R."/>
            <person name="Freyermuth S.K."/>
            <person name="Kerfeld C.A."/>
        </authorList>
    </citation>
    <scope>NUCLEOTIDE SEQUENCE [LARGE SCALE GENOMIC DNA]</scope>
    <source>
        <strain evidence="2 3">JR-2</strain>
    </source>
</reference>
<dbReference type="InterPro" id="IPR004013">
    <property type="entry name" value="PHP_dom"/>
</dbReference>
<dbReference type="AlphaFoldDB" id="A0A410H392"/>
<dbReference type="Pfam" id="PF02811">
    <property type="entry name" value="PHP"/>
    <property type="match status" value="1"/>
</dbReference>
<dbReference type="CDD" id="cd07438">
    <property type="entry name" value="PHP_HisPPase_AMP"/>
    <property type="match status" value="1"/>
</dbReference>
<name>A0A410H392_9GAMM</name>
<organism evidence="2 3">
    <name type="scientific">Hydrogenovibrio thermophilus</name>
    <dbReference type="NCBI Taxonomy" id="265883"/>
    <lineage>
        <taxon>Bacteria</taxon>
        <taxon>Pseudomonadati</taxon>
        <taxon>Pseudomonadota</taxon>
        <taxon>Gammaproteobacteria</taxon>
        <taxon>Thiotrichales</taxon>
        <taxon>Piscirickettsiaceae</taxon>
        <taxon>Hydrogenovibrio</taxon>
    </lineage>
</organism>
<protein>
    <submittedName>
        <fullName evidence="2">PHP domain-containing protein</fullName>
    </submittedName>
</protein>
<dbReference type="PANTHER" id="PTHR42924:SF3">
    <property type="entry name" value="POLYMERASE_HISTIDINOL PHOSPHATASE N-TERMINAL DOMAIN-CONTAINING PROTEIN"/>
    <property type="match status" value="1"/>
</dbReference>
<dbReference type="GO" id="GO:0035312">
    <property type="term" value="F:5'-3' DNA exonuclease activity"/>
    <property type="evidence" value="ECO:0007669"/>
    <property type="project" value="TreeGrafter"/>
</dbReference>
<dbReference type="SMART" id="SM00481">
    <property type="entry name" value="POLIIIAc"/>
    <property type="match status" value="1"/>
</dbReference>
<evidence type="ECO:0000313" key="3">
    <source>
        <dbReference type="Proteomes" id="UP000285478"/>
    </source>
</evidence>
<proteinExistence type="predicted"/>
<feature type="domain" description="Polymerase/histidinol phosphatase N-terminal" evidence="1">
    <location>
        <begin position="3"/>
        <end position="68"/>
    </location>
</feature>
<dbReference type="SUPFAM" id="SSF89550">
    <property type="entry name" value="PHP domain-like"/>
    <property type="match status" value="1"/>
</dbReference>
<dbReference type="PANTHER" id="PTHR42924">
    <property type="entry name" value="EXONUCLEASE"/>
    <property type="match status" value="1"/>
</dbReference>
<dbReference type="Gene3D" id="3.20.20.140">
    <property type="entry name" value="Metal-dependent hydrolases"/>
    <property type="match status" value="1"/>
</dbReference>
<dbReference type="Gene3D" id="1.10.150.650">
    <property type="match status" value="1"/>
</dbReference>
<gene>
    <name evidence="2" type="ORF">EPV75_06815</name>
</gene>
<dbReference type="Proteomes" id="UP000285478">
    <property type="component" value="Chromosome"/>
</dbReference>
<dbReference type="KEGG" id="htr:EPV75_06815"/>
<sequence>MKADFHCHTSASDGSLSPKELIDRALEKELSALAITDHDTTAGYEQIQDYAQENGLDLIPASEISCQWQGHTIHVVGLNIDVDNERLQAGLKANRIKRWTRAFEIDAKFQSRRFHGLLEKILPAVGEGMIGRNHFAQALIEEGHIKNHQQAFDKFLKKGKPMYAPVEWPELTEVVDWILDARGIAVIAHPHIYKISSNKLNKMIEDFKAAGGQALEVVNQPRPCAEQIGMAQRAERYELYASLGSDFHRPEQSWRDLGWLAPMPKACQPVWQLFEECFSGTAIEKGAQSS</sequence>
<dbReference type="RefSeq" id="WP_029938141.1">
    <property type="nucleotide sequence ID" value="NZ_CP035033.1"/>
</dbReference>
<dbReference type="InterPro" id="IPR003141">
    <property type="entry name" value="Pol/His_phosphatase_N"/>
</dbReference>
<dbReference type="InterPro" id="IPR052018">
    <property type="entry name" value="PHP_domain"/>
</dbReference>
<evidence type="ECO:0000313" key="2">
    <source>
        <dbReference type="EMBL" id="QAB15392.1"/>
    </source>
</evidence>
<evidence type="ECO:0000259" key="1">
    <source>
        <dbReference type="SMART" id="SM00481"/>
    </source>
</evidence>